<name>T1F5R8_HELRO</name>
<dbReference type="AlphaFoldDB" id="T1F5R8"/>
<dbReference type="KEGG" id="hro:HELRODRAFT_172674"/>
<dbReference type="EMBL" id="KB096502">
    <property type="protein sequence ID" value="ESO04314.1"/>
    <property type="molecule type" value="Genomic_DNA"/>
</dbReference>
<dbReference type="HOGENOM" id="CLU_1808287_0_0_1"/>
<dbReference type="InParanoid" id="T1F5R8"/>
<accession>T1F5R8</accession>
<dbReference type="EnsemblMetazoa" id="HelroT172674">
    <property type="protein sequence ID" value="HelroP172674"/>
    <property type="gene ID" value="HelroG172674"/>
</dbReference>
<evidence type="ECO:0000313" key="2">
    <source>
        <dbReference type="EnsemblMetazoa" id="HelroP172674"/>
    </source>
</evidence>
<organism evidence="2 3">
    <name type="scientific">Helobdella robusta</name>
    <name type="common">Californian leech</name>
    <dbReference type="NCBI Taxonomy" id="6412"/>
    <lineage>
        <taxon>Eukaryota</taxon>
        <taxon>Metazoa</taxon>
        <taxon>Spiralia</taxon>
        <taxon>Lophotrochozoa</taxon>
        <taxon>Annelida</taxon>
        <taxon>Clitellata</taxon>
        <taxon>Hirudinea</taxon>
        <taxon>Rhynchobdellida</taxon>
        <taxon>Glossiphoniidae</taxon>
        <taxon>Helobdella</taxon>
    </lineage>
</organism>
<dbReference type="CTD" id="20204167"/>
<dbReference type="GeneID" id="20204167"/>
<evidence type="ECO:0000313" key="1">
    <source>
        <dbReference type="EMBL" id="ESO04314.1"/>
    </source>
</evidence>
<evidence type="ECO:0000313" key="3">
    <source>
        <dbReference type="Proteomes" id="UP000015101"/>
    </source>
</evidence>
<dbReference type="RefSeq" id="XP_009017583.1">
    <property type="nucleotide sequence ID" value="XM_009019335.1"/>
</dbReference>
<sequence length="143" mass="15866">MALRRNSALLSLPSSSALSIFKPILDPQTNTPACPEESPTNQATATHKVEMCEAVCAYNCHRDINCMHFRYCSAAIETQTVGCMPVMRVMLSSVSFIFQTVSVLRSYPKKDPKGYITCDGHGKCSRRMCSGVRIFDFDLQTCV</sequence>
<proteinExistence type="predicted"/>
<reference evidence="3" key="1">
    <citation type="submission" date="2012-12" db="EMBL/GenBank/DDBJ databases">
        <authorList>
            <person name="Hellsten U."/>
            <person name="Grimwood J."/>
            <person name="Chapman J.A."/>
            <person name="Shapiro H."/>
            <person name="Aerts A."/>
            <person name="Otillar R.P."/>
            <person name="Terry A.Y."/>
            <person name="Boore J.L."/>
            <person name="Simakov O."/>
            <person name="Marletaz F."/>
            <person name="Cho S.-J."/>
            <person name="Edsinger-Gonzales E."/>
            <person name="Havlak P."/>
            <person name="Kuo D.-H."/>
            <person name="Larsson T."/>
            <person name="Lv J."/>
            <person name="Arendt D."/>
            <person name="Savage R."/>
            <person name="Osoegawa K."/>
            <person name="de Jong P."/>
            <person name="Lindberg D.R."/>
            <person name="Seaver E.C."/>
            <person name="Weisblat D.A."/>
            <person name="Putnam N.H."/>
            <person name="Grigoriev I.V."/>
            <person name="Rokhsar D.S."/>
        </authorList>
    </citation>
    <scope>NUCLEOTIDE SEQUENCE</scope>
</reference>
<dbReference type="EMBL" id="AMQM01004312">
    <property type="status" value="NOT_ANNOTATED_CDS"/>
    <property type="molecule type" value="Genomic_DNA"/>
</dbReference>
<gene>
    <name evidence="2" type="primary">20204167</name>
    <name evidence="1" type="ORF">HELRODRAFT_172674</name>
</gene>
<protein>
    <submittedName>
        <fullName evidence="1 2">Uncharacterized protein</fullName>
    </submittedName>
</protein>
<dbReference type="Proteomes" id="UP000015101">
    <property type="component" value="Unassembled WGS sequence"/>
</dbReference>
<reference evidence="2" key="3">
    <citation type="submission" date="2015-06" db="UniProtKB">
        <authorList>
            <consortium name="EnsemblMetazoa"/>
        </authorList>
    </citation>
    <scope>IDENTIFICATION</scope>
</reference>
<keyword evidence="3" id="KW-1185">Reference proteome</keyword>
<reference evidence="1 3" key="2">
    <citation type="journal article" date="2013" name="Nature">
        <title>Insights into bilaterian evolution from three spiralian genomes.</title>
        <authorList>
            <person name="Simakov O."/>
            <person name="Marletaz F."/>
            <person name="Cho S.J."/>
            <person name="Edsinger-Gonzales E."/>
            <person name="Havlak P."/>
            <person name="Hellsten U."/>
            <person name="Kuo D.H."/>
            <person name="Larsson T."/>
            <person name="Lv J."/>
            <person name="Arendt D."/>
            <person name="Savage R."/>
            <person name="Osoegawa K."/>
            <person name="de Jong P."/>
            <person name="Grimwood J."/>
            <person name="Chapman J.A."/>
            <person name="Shapiro H."/>
            <person name="Aerts A."/>
            <person name="Otillar R.P."/>
            <person name="Terry A.Y."/>
            <person name="Boore J.L."/>
            <person name="Grigoriev I.V."/>
            <person name="Lindberg D.R."/>
            <person name="Seaver E.C."/>
            <person name="Weisblat D.A."/>
            <person name="Putnam N.H."/>
            <person name="Rokhsar D.S."/>
        </authorList>
    </citation>
    <scope>NUCLEOTIDE SEQUENCE</scope>
</reference>